<evidence type="ECO:0000256" key="1">
    <source>
        <dbReference type="SAM" id="MobiDB-lite"/>
    </source>
</evidence>
<sequence length="231" mass="26332">MFSSQIGSSYPPELPEELRRPGSQELRRIPSRESVENLRLEIESLLSEPLELIESRREDDTESRLDEDTESRLREPTEDAKESRRRVDPNAAIGLVSFLKEPSFLSDPTDNPRESLRSVDGKAEGWAFALRLPTPNTMESLRKRLAVGRVLRAGIESLLAGRVVSFRKLMDSRLLPWRLSAGILSRRGPTLFLRMLSRRGGGARDPRRSAEKPPWTSHFLSTVWVTTDTRR</sequence>
<name>A0A1B6KJI6_9HEMI</name>
<evidence type="ECO:0000313" key="2">
    <source>
        <dbReference type="EMBL" id="JAT11324.1"/>
    </source>
</evidence>
<gene>
    <name evidence="2" type="ORF">g.46096</name>
</gene>
<feature type="compositionally biased region" description="Basic and acidic residues" evidence="1">
    <location>
        <begin position="16"/>
        <end position="33"/>
    </location>
</feature>
<protein>
    <submittedName>
        <fullName evidence="2">Uncharacterized protein</fullName>
    </submittedName>
</protein>
<feature type="region of interest" description="Disordered" evidence="1">
    <location>
        <begin position="50"/>
        <end position="86"/>
    </location>
</feature>
<feature type="region of interest" description="Disordered" evidence="1">
    <location>
        <begin position="1"/>
        <end position="33"/>
    </location>
</feature>
<dbReference type="AlphaFoldDB" id="A0A1B6KJI6"/>
<accession>A0A1B6KJI6</accession>
<dbReference type="EMBL" id="GEBQ01028653">
    <property type="protein sequence ID" value="JAT11324.1"/>
    <property type="molecule type" value="Transcribed_RNA"/>
</dbReference>
<proteinExistence type="predicted"/>
<feature type="non-terminal residue" evidence="2">
    <location>
        <position position="231"/>
    </location>
</feature>
<feature type="compositionally biased region" description="Basic and acidic residues" evidence="1">
    <location>
        <begin position="53"/>
        <end position="86"/>
    </location>
</feature>
<reference evidence="2" key="1">
    <citation type="submission" date="2015-11" db="EMBL/GenBank/DDBJ databases">
        <title>De novo transcriptome assembly of four potential Pierce s Disease insect vectors from Arizona vineyards.</title>
        <authorList>
            <person name="Tassone E.E."/>
        </authorList>
    </citation>
    <scope>NUCLEOTIDE SEQUENCE</scope>
</reference>
<organism evidence="2">
    <name type="scientific">Graphocephala atropunctata</name>
    <dbReference type="NCBI Taxonomy" id="36148"/>
    <lineage>
        <taxon>Eukaryota</taxon>
        <taxon>Metazoa</taxon>
        <taxon>Ecdysozoa</taxon>
        <taxon>Arthropoda</taxon>
        <taxon>Hexapoda</taxon>
        <taxon>Insecta</taxon>
        <taxon>Pterygota</taxon>
        <taxon>Neoptera</taxon>
        <taxon>Paraneoptera</taxon>
        <taxon>Hemiptera</taxon>
        <taxon>Auchenorrhyncha</taxon>
        <taxon>Membracoidea</taxon>
        <taxon>Cicadellidae</taxon>
        <taxon>Cicadellinae</taxon>
        <taxon>Cicadellini</taxon>
        <taxon>Graphocephala</taxon>
    </lineage>
</organism>